<gene>
    <name evidence="1" type="ORF">PG999_014791</name>
</gene>
<accession>A0AAW0Q3U4</accession>
<comment type="caution">
    <text evidence="1">The sequence shown here is derived from an EMBL/GenBank/DDBJ whole genome shotgun (WGS) entry which is preliminary data.</text>
</comment>
<name>A0AAW0Q3U4_9PEZI</name>
<dbReference type="Proteomes" id="UP001392437">
    <property type="component" value="Unassembled WGS sequence"/>
</dbReference>
<dbReference type="AlphaFoldDB" id="A0AAW0Q3U4"/>
<reference evidence="1 2" key="1">
    <citation type="submission" date="2023-01" db="EMBL/GenBank/DDBJ databases">
        <title>Analysis of 21 Apiospora genomes using comparative genomics revels a genus with tremendous synthesis potential of carbohydrate active enzymes and secondary metabolites.</title>
        <authorList>
            <person name="Sorensen T."/>
        </authorList>
    </citation>
    <scope>NUCLEOTIDE SEQUENCE [LARGE SCALE GENOMIC DNA]</scope>
    <source>
        <strain evidence="1 2">CBS 117206</strain>
    </source>
</reference>
<dbReference type="EMBL" id="JAQQWP010000013">
    <property type="protein sequence ID" value="KAK8092592.1"/>
    <property type="molecule type" value="Genomic_DNA"/>
</dbReference>
<keyword evidence="2" id="KW-1185">Reference proteome</keyword>
<proteinExistence type="predicted"/>
<organism evidence="1 2">
    <name type="scientific">Apiospora kogelbergensis</name>
    <dbReference type="NCBI Taxonomy" id="1337665"/>
    <lineage>
        <taxon>Eukaryota</taxon>
        <taxon>Fungi</taxon>
        <taxon>Dikarya</taxon>
        <taxon>Ascomycota</taxon>
        <taxon>Pezizomycotina</taxon>
        <taxon>Sordariomycetes</taxon>
        <taxon>Xylariomycetidae</taxon>
        <taxon>Amphisphaeriales</taxon>
        <taxon>Apiosporaceae</taxon>
        <taxon>Apiospora</taxon>
    </lineage>
</organism>
<evidence type="ECO:0000313" key="1">
    <source>
        <dbReference type="EMBL" id="KAK8092592.1"/>
    </source>
</evidence>
<protein>
    <submittedName>
        <fullName evidence="1">Uncharacterized protein</fullName>
    </submittedName>
</protein>
<sequence>MFPLFDRFFDANACATAAKIPNMSCTEITLPNSSRAAILLPTNATTIHQQKDNGPGKQLQLASYYPGDPGQPPYHRKTPNWPIYVGDQDLDNILDTVLTRFKVQVDGVVNCPTSDGKGGLDMVETTFWIRSSKGIIT</sequence>
<evidence type="ECO:0000313" key="2">
    <source>
        <dbReference type="Proteomes" id="UP001392437"/>
    </source>
</evidence>